<comment type="caution">
    <text evidence="6">Lacks conserved residue(s) required for the propagation of feature annotation.</text>
</comment>
<dbReference type="PANTHER" id="PTHR12308:SF73">
    <property type="entry name" value="ANOCTAMIN"/>
    <property type="match status" value="1"/>
</dbReference>
<feature type="domain" description="Anoctamin transmembrane" evidence="7">
    <location>
        <begin position="24"/>
        <end position="160"/>
    </location>
</feature>
<feature type="transmembrane region" description="Helical" evidence="6">
    <location>
        <begin position="111"/>
        <end position="137"/>
    </location>
</feature>
<evidence type="ECO:0000256" key="6">
    <source>
        <dbReference type="RuleBase" id="RU280814"/>
    </source>
</evidence>
<dbReference type="OrthoDB" id="296386at2759"/>
<gene>
    <name evidence="8" type="ORF">CGOC_LOCUS7684</name>
</gene>
<keyword evidence="9" id="KW-1185">Reference proteome</keyword>
<evidence type="ECO:0000256" key="4">
    <source>
        <dbReference type="ARBA" id="ARBA00022989"/>
    </source>
</evidence>
<dbReference type="Pfam" id="PF04547">
    <property type="entry name" value="Anoctamin"/>
    <property type="match status" value="1"/>
</dbReference>
<evidence type="ECO:0000256" key="2">
    <source>
        <dbReference type="ARBA" id="ARBA00009671"/>
    </source>
</evidence>
<name>A0A3P6UPV6_CYLGO</name>
<keyword evidence="5 6" id="KW-0472">Membrane</keyword>
<dbReference type="GO" id="GO:0005886">
    <property type="term" value="C:plasma membrane"/>
    <property type="evidence" value="ECO:0007669"/>
    <property type="project" value="TreeGrafter"/>
</dbReference>
<organism evidence="8 9">
    <name type="scientific">Cylicostephanus goldi</name>
    <name type="common">Nematode worm</name>
    <dbReference type="NCBI Taxonomy" id="71465"/>
    <lineage>
        <taxon>Eukaryota</taxon>
        <taxon>Metazoa</taxon>
        <taxon>Ecdysozoa</taxon>
        <taxon>Nematoda</taxon>
        <taxon>Chromadorea</taxon>
        <taxon>Rhabditida</taxon>
        <taxon>Rhabditina</taxon>
        <taxon>Rhabditomorpha</taxon>
        <taxon>Strongyloidea</taxon>
        <taxon>Strongylidae</taxon>
        <taxon>Cylicostephanus</taxon>
    </lineage>
</organism>
<dbReference type="EMBL" id="UYRV01027002">
    <property type="protein sequence ID" value="VDK80264.1"/>
    <property type="molecule type" value="Genomic_DNA"/>
</dbReference>
<evidence type="ECO:0000256" key="5">
    <source>
        <dbReference type="ARBA" id="ARBA00023136"/>
    </source>
</evidence>
<keyword evidence="4 6" id="KW-1133">Transmembrane helix</keyword>
<keyword evidence="3 6" id="KW-0812">Transmembrane</keyword>
<dbReference type="InterPro" id="IPR049452">
    <property type="entry name" value="Anoctamin_TM"/>
</dbReference>
<protein>
    <recommendedName>
        <fullName evidence="6">Anoctamin</fullName>
    </recommendedName>
</protein>
<evidence type="ECO:0000259" key="7">
    <source>
        <dbReference type="Pfam" id="PF04547"/>
    </source>
</evidence>
<sequence length="213" mass="24478">MSITSILQGFQQNGLFGLGADFKDVCLPGTCGSLLAVQLITHMLIKPLPKFTSDIIIPSVVRIFRLRKWYHQDRQDMKDMLNEGDETNVLVREWLKPKAEQFTQGEFNEKIILFGTTMMFAALFPLAPLIALIIGLIDLRIDALRLLWFNRRPIPVMAQDSAYREFLNIIRIGPNREPKQSPMSKTTIMKRKFLNTILFTNIITHSQIMTCHT</sequence>
<dbReference type="GO" id="GO:0005254">
    <property type="term" value="F:chloride channel activity"/>
    <property type="evidence" value="ECO:0007669"/>
    <property type="project" value="TreeGrafter"/>
</dbReference>
<reference evidence="8 9" key="1">
    <citation type="submission" date="2018-11" db="EMBL/GenBank/DDBJ databases">
        <authorList>
            <consortium name="Pathogen Informatics"/>
        </authorList>
    </citation>
    <scope>NUCLEOTIDE SEQUENCE [LARGE SCALE GENOMIC DNA]</scope>
</reference>
<dbReference type="InterPro" id="IPR007632">
    <property type="entry name" value="Anoctamin"/>
</dbReference>
<proteinExistence type="inferred from homology"/>
<comment type="similarity">
    <text evidence="2 6">Belongs to the anoctamin family.</text>
</comment>
<evidence type="ECO:0000313" key="8">
    <source>
        <dbReference type="EMBL" id="VDK80264.1"/>
    </source>
</evidence>
<evidence type="ECO:0000256" key="1">
    <source>
        <dbReference type="ARBA" id="ARBA00004141"/>
    </source>
</evidence>
<dbReference type="AlphaFoldDB" id="A0A3P6UPV6"/>
<dbReference type="PANTHER" id="PTHR12308">
    <property type="entry name" value="ANOCTAMIN"/>
    <property type="match status" value="1"/>
</dbReference>
<dbReference type="Proteomes" id="UP000271889">
    <property type="component" value="Unassembled WGS sequence"/>
</dbReference>
<accession>A0A3P6UPV6</accession>
<evidence type="ECO:0000256" key="3">
    <source>
        <dbReference type="ARBA" id="ARBA00022692"/>
    </source>
</evidence>
<evidence type="ECO:0000313" key="9">
    <source>
        <dbReference type="Proteomes" id="UP000271889"/>
    </source>
</evidence>
<comment type="subcellular location">
    <subcellularLocation>
        <location evidence="1 6">Membrane</location>
        <topology evidence="1 6">Multi-pass membrane protein</topology>
    </subcellularLocation>
</comment>